<feature type="transmembrane region" description="Helical" evidence="3">
    <location>
        <begin position="737"/>
        <end position="759"/>
    </location>
</feature>
<feature type="transmembrane region" description="Helical" evidence="3">
    <location>
        <begin position="37"/>
        <end position="58"/>
    </location>
</feature>
<name>A0A2T4UM50_9ACTN</name>
<comment type="caution">
    <text evidence="7">The sequence shown here is derived from an EMBL/GenBank/DDBJ whole genome shotgun (WGS) entry which is preliminary data.</text>
</comment>
<evidence type="ECO:0000259" key="6">
    <source>
        <dbReference type="PROSITE" id="PS51832"/>
    </source>
</evidence>
<dbReference type="CDD" id="cd01949">
    <property type="entry name" value="GGDEF"/>
    <property type="match status" value="1"/>
</dbReference>
<feature type="transmembrane region" description="Helical" evidence="3">
    <location>
        <begin position="771"/>
        <end position="790"/>
    </location>
</feature>
<feature type="transmembrane region" description="Helical" evidence="3">
    <location>
        <begin position="287"/>
        <end position="308"/>
    </location>
</feature>
<accession>A0A2T4UM50</accession>
<evidence type="ECO:0000259" key="4">
    <source>
        <dbReference type="PROSITE" id="PS50109"/>
    </source>
</evidence>
<feature type="transmembrane region" description="Helical" evidence="3">
    <location>
        <begin position="95"/>
        <end position="118"/>
    </location>
</feature>
<evidence type="ECO:0000256" key="1">
    <source>
        <dbReference type="ARBA" id="ARBA00022777"/>
    </source>
</evidence>
<dbReference type="InterPro" id="IPR052020">
    <property type="entry name" value="Cyclic_di-GMP/3'3'-cGAMP_PDE"/>
</dbReference>
<dbReference type="InterPro" id="IPR003594">
    <property type="entry name" value="HATPase_dom"/>
</dbReference>
<feature type="domain" description="GGDEF" evidence="5">
    <location>
        <begin position="920"/>
        <end position="1056"/>
    </location>
</feature>
<gene>
    <name evidence="7" type="ORF">C7Y72_12095</name>
</gene>
<evidence type="ECO:0000313" key="7">
    <source>
        <dbReference type="EMBL" id="PTL60326.1"/>
    </source>
</evidence>
<keyword evidence="8" id="KW-1185">Reference proteome</keyword>
<feature type="transmembrane region" description="Helical" evidence="3">
    <location>
        <begin position="640"/>
        <end position="659"/>
    </location>
</feature>
<dbReference type="SMART" id="SM00387">
    <property type="entry name" value="HATPase_c"/>
    <property type="match status" value="1"/>
</dbReference>
<dbReference type="GO" id="GO:0016301">
    <property type="term" value="F:kinase activity"/>
    <property type="evidence" value="ECO:0007669"/>
    <property type="project" value="UniProtKB-KW"/>
</dbReference>
<evidence type="ECO:0000256" key="3">
    <source>
        <dbReference type="SAM" id="Phobius"/>
    </source>
</evidence>
<feature type="transmembrane region" description="Helical" evidence="3">
    <location>
        <begin position="159"/>
        <end position="178"/>
    </location>
</feature>
<feature type="region of interest" description="Disordered" evidence="2">
    <location>
        <begin position="529"/>
        <end position="567"/>
    </location>
</feature>
<feature type="transmembrane region" description="Helical" evidence="3">
    <location>
        <begin position="832"/>
        <end position="855"/>
    </location>
</feature>
<feature type="transmembrane region" description="Helical" evidence="3">
    <location>
        <begin position="259"/>
        <end position="275"/>
    </location>
</feature>
<dbReference type="Gene3D" id="1.10.3210.10">
    <property type="entry name" value="Hypothetical protein af1432"/>
    <property type="match status" value="1"/>
</dbReference>
<dbReference type="InterPro" id="IPR003607">
    <property type="entry name" value="HD/PDEase_dom"/>
</dbReference>
<evidence type="ECO:0000313" key="8">
    <source>
        <dbReference type="Proteomes" id="UP000240739"/>
    </source>
</evidence>
<feature type="region of interest" description="Disordered" evidence="2">
    <location>
        <begin position="1235"/>
        <end position="1261"/>
    </location>
</feature>
<feature type="transmembrane region" description="Helical" evidence="3">
    <location>
        <begin position="223"/>
        <end position="247"/>
    </location>
</feature>
<feature type="transmembrane region" description="Helical" evidence="3">
    <location>
        <begin position="198"/>
        <end position="216"/>
    </location>
</feature>
<keyword evidence="1" id="KW-0808">Transferase</keyword>
<feature type="transmembrane region" description="Helical" evidence="3">
    <location>
        <begin position="130"/>
        <end position="147"/>
    </location>
</feature>
<proteinExistence type="predicted"/>
<keyword evidence="3" id="KW-1133">Transmembrane helix</keyword>
<dbReference type="Pfam" id="PF02518">
    <property type="entry name" value="HATPase_c"/>
    <property type="match status" value="1"/>
</dbReference>
<dbReference type="InterPro" id="IPR036890">
    <property type="entry name" value="HATPase_C_sf"/>
</dbReference>
<keyword evidence="1" id="KW-0418">Kinase</keyword>
<dbReference type="SUPFAM" id="SSF109604">
    <property type="entry name" value="HD-domain/PDEase-like"/>
    <property type="match status" value="1"/>
</dbReference>
<evidence type="ECO:0000259" key="5">
    <source>
        <dbReference type="PROSITE" id="PS50887"/>
    </source>
</evidence>
<keyword evidence="3" id="KW-0812">Transmembrane</keyword>
<feature type="transmembrane region" description="Helical" evidence="3">
    <location>
        <begin position="703"/>
        <end position="725"/>
    </location>
</feature>
<dbReference type="InterPro" id="IPR000160">
    <property type="entry name" value="GGDEF_dom"/>
</dbReference>
<dbReference type="RefSeq" id="WP_107568971.1">
    <property type="nucleotide sequence ID" value="NZ_PYYB01000001.1"/>
</dbReference>
<dbReference type="Gene3D" id="3.30.70.270">
    <property type="match status" value="1"/>
</dbReference>
<dbReference type="OrthoDB" id="9802066at2"/>
<dbReference type="InterPro" id="IPR029787">
    <property type="entry name" value="Nucleotide_cyclase"/>
</dbReference>
<dbReference type="NCBIfam" id="TIGR00254">
    <property type="entry name" value="GGDEF"/>
    <property type="match status" value="1"/>
</dbReference>
<feature type="transmembrane region" description="Helical" evidence="3">
    <location>
        <begin position="802"/>
        <end position="820"/>
    </location>
</feature>
<dbReference type="PANTHER" id="PTHR45228">
    <property type="entry name" value="CYCLIC DI-GMP PHOSPHODIESTERASE TM_0186-RELATED"/>
    <property type="match status" value="1"/>
</dbReference>
<feature type="domain" description="HD-GYP" evidence="6">
    <location>
        <begin position="1043"/>
        <end position="1237"/>
    </location>
</feature>
<dbReference type="CDD" id="cd16917">
    <property type="entry name" value="HATPase_UhpB-NarQ-NarX-like"/>
    <property type="match status" value="1"/>
</dbReference>
<dbReference type="Proteomes" id="UP000240739">
    <property type="component" value="Unassembled WGS sequence"/>
</dbReference>
<dbReference type="SUPFAM" id="SSF55073">
    <property type="entry name" value="Nucleotide cyclase"/>
    <property type="match status" value="1"/>
</dbReference>
<dbReference type="SUPFAM" id="SSF55874">
    <property type="entry name" value="ATPase domain of HSP90 chaperone/DNA topoisomerase II/histidine kinase"/>
    <property type="match status" value="1"/>
</dbReference>
<evidence type="ECO:0008006" key="9">
    <source>
        <dbReference type="Google" id="ProtNLM"/>
    </source>
</evidence>
<dbReference type="PROSITE" id="PS50109">
    <property type="entry name" value="HIS_KIN"/>
    <property type="match status" value="1"/>
</dbReference>
<organism evidence="7 8">
    <name type="scientific">Paraconexibacter algicola</name>
    <dbReference type="NCBI Taxonomy" id="2133960"/>
    <lineage>
        <taxon>Bacteria</taxon>
        <taxon>Bacillati</taxon>
        <taxon>Actinomycetota</taxon>
        <taxon>Thermoleophilia</taxon>
        <taxon>Solirubrobacterales</taxon>
        <taxon>Paraconexibacteraceae</taxon>
        <taxon>Paraconexibacter</taxon>
    </lineage>
</organism>
<dbReference type="PANTHER" id="PTHR45228:SF4">
    <property type="entry name" value="LIPOPROTEIN"/>
    <property type="match status" value="1"/>
</dbReference>
<feature type="transmembrane region" description="Helical" evidence="3">
    <location>
        <begin position="580"/>
        <end position="597"/>
    </location>
</feature>
<dbReference type="EMBL" id="PYYB01000001">
    <property type="protein sequence ID" value="PTL60326.1"/>
    <property type="molecule type" value="Genomic_DNA"/>
</dbReference>
<feature type="transmembrane region" description="Helical" evidence="3">
    <location>
        <begin position="609"/>
        <end position="628"/>
    </location>
</feature>
<feature type="transmembrane region" description="Helical" evidence="3">
    <location>
        <begin position="671"/>
        <end position="691"/>
    </location>
</feature>
<dbReference type="Pfam" id="PF00990">
    <property type="entry name" value="GGDEF"/>
    <property type="match status" value="1"/>
</dbReference>
<protein>
    <recommendedName>
        <fullName evidence="9">Diguanylate cyclase</fullName>
    </recommendedName>
</protein>
<dbReference type="InterPro" id="IPR005467">
    <property type="entry name" value="His_kinase_dom"/>
</dbReference>
<feature type="domain" description="Histidine kinase" evidence="4">
    <location>
        <begin position="463"/>
        <end position="549"/>
    </location>
</feature>
<dbReference type="PROSITE" id="PS50887">
    <property type="entry name" value="GGDEF"/>
    <property type="match status" value="1"/>
</dbReference>
<dbReference type="PROSITE" id="PS51832">
    <property type="entry name" value="HD_GYP"/>
    <property type="match status" value="1"/>
</dbReference>
<dbReference type="SMART" id="SM00267">
    <property type="entry name" value="GGDEF"/>
    <property type="match status" value="1"/>
</dbReference>
<dbReference type="SMART" id="SM00471">
    <property type="entry name" value="HDc"/>
    <property type="match status" value="1"/>
</dbReference>
<dbReference type="InterPro" id="IPR043128">
    <property type="entry name" value="Rev_trsase/Diguanyl_cyclase"/>
</dbReference>
<feature type="transmembrane region" description="Helical" evidence="3">
    <location>
        <begin position="314"/>
        <end position="335"/>
    </location>
</feature>
<evidence type="ECO:0000256" key="2">
    <source>
        <dbReference type="SAM" id="MobiDB-lite"/>
    </source>
</evidence>
<sequence length="1261" mass="135371">MLQIEVRRARRDVNDERSAVQRTAVGSLFVWQRRSLVAAWVVAGTLLAAYSAFIAGLVDGPADFWNHWVYESILLLAVMLTGWRAVAVPRQRRAWGFIATGLALYAAASIYYVVLLSGVAEPPHPSPSDLLFFASYAVLYVGLVLLVRTDAPARPVTTLLEALAGALAIAALIAAVALSPGVLQVDDVATSELITNVLYPSLDVVLLALVTGGAILKGSRLGVPYLVLSASFLLLTLADVTFLVQVARDTYEEGGVVDLAWPLAVLWIAAASWMPSPEASPVGSVWLEHRVTALCAVVLLGLLTWSIFEPLAPTARVFLALSVAAIVAHQVVATLDRRRLERERRALRIQREILRDAQETARRRLHDETLQSVLSARQDLADAIRGDVHALGYAQRALDRVMVELRGVMRGVETPQHTPATVADAIRQETADAARRGGFDLRIDLAPEAVGVHADLIYALSREFVVNASKHARASTVEVTVRSVGPDTHLDVSDDGIGMSPDALSDAIASGHIGMSVALERVHAAGGTLEVSSPATGGTRISVSLPGRHPASGSQRPPREMNPPGSTSAVVVSRRRDRPLGVIAIATAALALAYTLQATLSAGDGTVDLVWDKVVYVAIYLLAAAAAWRRVRIETTGMRLAWRWLALALSCYAFGQAYWTLVLVDAADPPFPSPADGFWLLLYPLAFMALLEATRRRGEKTDLNIALDGALGVLALSSVAVAFLVGPILDRVGGDLGVVLTNVAYPIGDLALLAIIVTAATATRWRPGRDLLLIAVGLALLAVADCVYLYRLTTDTYQPGTVLDGLWALGLAGLAMAACLPPREPPPMQRDGWRVALVPLAFTAIALVSLVAATIKDVSPVSVGLAAAAVMVSGVRTARAFRDTRSLDETRAAALTDELTLLGNRRRLMRDLNAWLAEDLEFGLAIFDLDGFKRFNDTYGHVAGDELLRTLAGRLHRAVGQTGKVYRLGGDEFCVLWQADATATPSSLDPRALVALRALSTTTEEHAVSASFGLVACPLEARTPTEALRVADRRMYERKNALPSSTRRQAAALLLRALEHQHPELGDRMRRVTDLSLRVARQLGQTARLDELVLAADLHDIGKLVIPAATLGKRCALTEAEREVIARHPGTGADILRASPELAPIANIVQHTHERWDGHGYPDGLVGTSIPLASRIIQVCNAYEAMTTDLPHQPRRTPAAALEELRRHAGSQFDPQVVEALGTVLARPDMKAQSVEVSIGERHPDRTTAAAVDPTAQPPAV</sequence>
<keyword evidence="3" id="KW-0472">Membrane</keyword>
<dbReference type="CDD" id="cd00077">
    <property type="entry name" value="HDc"/>
    <property type="match status" value="1"/>
</dbReference>
<dbReference type="InterPro" id="IPR037522">
    <property type="entry name" value="HD_GYP_dom"/>
</dbReference>
<feature type="compositionally biased region" description="Polar residues" evidence="2">
    <location>
        <begin position="530"/>
        <end position="542"/>
    </location>
</feature>
<reference evidence="7 8" key="1">
    <citation type="submission" date="2018-03" db="EMBL/GenBank/DDBJ databases">
        <title>Aquarubrobacter algicola gen. nov., sp. nov., a novel actinobacterium isolated from shallow eutrophic lake during the end of cyanobacterial harmful algal blooms.</title>
        <authorList>
            <person name="Chun S.J."/>
        </authorList>
    </citation>
    <scope>NUCLEOTIDE SEQUENCE [LARGE SCALE GENOMIC DNA]</scope>
    <source>
        <strain evidence="7 8">Seoho-28</strain>
    </source>
</reference>
<feature type="transmembrane region" description="Helical" evidence="3">
    <location>
        <begin position="64"/>
        <end position="83"/>
    </location>
</feature>
<dbReference type="AlphaFoldDB" id="A0A2T4UM50"/>
<dbReference type="Gene3D" id="3.30.565.10">
    <property type="entry name" value="Histidine kinase-like ATPase, C-terminal domain"/>
    <property type="match status" value="1"/>
</dbReference>
<dbReference type="Pfam" id="PF13487">
    <property type="entry name" value="HD_5"/>
    <property type="match status" value="1"/>
</dbReference>